<accession>A0A7W7W2C4</accession>
<evidence type="ECO:0000313" key="2">
    <source>
        <dbReference type="Proteomes" id="UP000523007"/>
    </source>
</evidence>
<name>A0A7W7W2C4_9ACTN</name>
<dbReference type="NCBIfam" id="TIGR01547">
    <property type="entry name" value="phage_term_2"/>
    <property type="match status" value="1"/>
</dbReference>
<comment type="caution">
    <text evidence="1">The sequence shown here is derived from an EMBL/GenBank/DDBJ whole genome shotgun (WGS) entry which is preliminary data.</text>
</comment>
<dbReference type="InterPro" id="IPR006437">
    <property type="entry name" value="Phage_terminase_lsu"/>
</dbReference>
<keyword evidence="2" id="KW-1185">Reference proteome</keyword>
<dbReference type="EMBL" id="JACHJT010000001">
    <property type="protein sequence ID" value="MBB4931857.1"/>
    <property type="molecule type" value="Genomic_DNA"/>
</dbReference>
<evidence type="ECO:0000313" key="1">
    <source>
        <dbReference type="EMBL" id="MBB4931857.1"/>
    </source>
</evidence>
<reference evidence="1 2" key="1">
    <citation type="submission" date="2020-08" db="EMBL/GenBank/DDBJ databases">
        <title>Sequencing the genomes of 1000 actinobacteria strains.</title>
        <authorList>
            <person name="Klenk H.-P."/>
        </authorList>
    </citation>
    <scope>NUCLEOTIDE SEQUENCE [LARGE SCALE GENOMIC DNA]</scope>
    <source>
        <strain evidence="1 2">DSM 102030</strain>
    </source>
</reference>
<dbReference type="InterPro" id="IPR027417">
    <property type="entry name" value="P-loop_NTPase"/>
</dbReference>
<dbReference type="Gene3D" id="3.30.420.280">
    <property type="match status" value="1"/>
</dbReference>
<sequence>MSRKQVESIATSDGSVNIWDGAIRSGKTISSLLRWLFYVADAPRGGELVMIGRTRETIGRNIMGPLQDPTLFGAIASQVSYTTGAPTATILGRKVHVIGASDAKAEKVIRGMTVAGSYCDELTVLPEEFFVQLLGRMSVPGAKLFATTNPDSPAHWLKVKFLDKLAQLPHWRYWHFTMRDNPELSADYIAQKETEFVGLWFRRFILGLWVAAEGAVFPMWDPDVHVVSVLPKMARLLSAGVDYGTTNATACLAIGLGVDGRLYAVDEWRHDPRAGAMSMTDGQLSEHLRGWLSQPRLPEQPELLPEYTAVDPSAASLRVQMYRDGWSTTPADNNVNRGLGLLATLLAERQLLVSQACTGLISEIPGYSWDDKATERGEDKPLKVADHSIDGARYGVTTTEPLWRPHLSDPVAA</sequence>
<dbReference type="AlphaFoldDB" id="A0A7W7W2C4"/>
<dbReference type="Gene3D" id="3.40.50.300">
    <property type="entry name" value="P-loop containing nucleotide triphosphate hydrolases"/>
    <property type="match status" value="1"/>
</dbReference>
<dbReference type="RefSeq" id="WP_221445473.1">
    <property type="nucleotide sequence ID" value="NZ_JACHJT010000001.1"/>
</dbReference>
<proteinExistence type="predicted"/>
<dbReference type="Pfam" id="PF03237">
    <property type="entry name" value="Terminase_6N"/>
    <property type="match status" value="1"/>
</dbReference>
<dbReference type="Proteomes" id="UP000523007">
    <property type="component" value="Unassembled WGS sequence"/>
</dbReference>
<gene>
    <name evidence="1" type="ORF">F4561_002677</name>
</gene>
<protein>
    <submittedName>
        <fullName evidence="1">PBSX family phage terminase large subunit</fullName>
    </submittedName>
</protein>
<organism evidence="1 2">
    <name type="scientific">Lipingzhangella halophila</name>
    <dbReference type="NCBI Taxonomy" id="1783352"/>
    <lineage>
        <taxon>Bacteria</taxon>
        <taxon>Bacillati</taxon>
        <taxon>Actinomycetota</taxon>
        <taxon>Actinomycetes</taxon>
        <taxon>Streptosporangiales</taxon>
        <taxon>Nocardiopsidaceae</taxon>
        <taxon>Lipingzhangella</taxon>
    </lineage>
</organism>